<accession>A0ABP7H919</accession>
<comment type="caution">
    <text evidence="1">The sequence shown here is derived from an EMBL/GenBank/DDBJ whole genome shotgun (WGS) entry which is preliminary data.</text>
</comment>
<protein>
    <submittedName>
        <fullName evidence="1">Uncharacterized protein</fullName>
    </submittedName>
</protein>
<sequence>MEYPHFAAQIINLKNKDLEFREKLIADKKLGEGYNTEMEKMHNQNAAFLNEIIEKIGYPTIDKVGSEAAEAAWLIIQHSISQPEFMKKCLKLLETAVSENKAAEINLAYLSDRIAVFENKPQLYGTQFDWDENGFLSPNVYDNLDKVNQRRKRIGLNTIEEQTEIMRKRAQNENQLPPKDFEKRKLEVEEWKKRAGWLI</sequence>
<dbReference type="EMBL" id="BAABDU010000009">
    <property type="protein sequence ID" value="GAA3781738.1"/>
    <property type="molecule type" value="Genomic_DNA"/>
</dbReference>
<dbReference type="Proteomes" id="UP001500748">
    <property type="component" value="Unassembled WGS sequence"/>
</dbReference>
<dbReference type="RefSeq" id="WP_345146818.1">
    <property type="nucleotide sequence ID" value="NZ_BAABDU010000009.1"/>
</dbReference>
<evidence type="ECO:0000313" key="2">
    <source>
        <dbReference type="Proteomes" id="UP001500748"/>
    </source>
</evidence>
<evidence type="ECO:0000313" key="1">
    <source>
        <dbReference type="EMBL" id="GAA3781738.1"/>
    </source>
</evidence>
<dbReference type="InterPro" id="IPR046732">
    <property type="entry name" value="DUF6624"/>
</dbReference>
<keyword evidence="2" id="KW-1185">Reference proteome</keyword>
<reference evidence="2" key="1">
    <citation type="journal article" date="2019" name="Int. J. Syst. Evol. Microbiol.">
        <title>The Global Catalogue of Microorganisms (GCM) 10K type strain sequencing project: providing services to taxonomists for standard genome sequencing and annotation.</title>
        <authorList>
            <consortium name="The Broad Institute Genomics Platform"/>
            <consortium name="The Broad Institute Genome Sequencing Center for Infectious Disease"/>
            <person name="Wu L."/>
            <person name="Ma J."/>
        </authorList>
    </citation>
    <scope>NUCLEOTIDE SEQUENCE [LARGE SCALE GENOMIC DNA]</scope>
    <source>
        <strain evidence="2">JCM 17337</strain>
    </source>
</reference>
<name>A0ABP7H919_9FLAO</name>
<gene>
    <name evidence="1" type="ORF">GCM10022423_42840</name>
</gene>
<organism evidence="1 2">
    <name type="scientific">Flavobacterium ginsengiterrae</name>
    <dbReference type="NCBI Taxonomy" id="871695"/>
    <lineage>
        <taxon>Bacteria</taxon>
        <taxon>Pseudomonadati</taxon>
        <taxon>Bacteroidota</taxon>
        <taxon>Flavobacteriia</taxon>
        <taxon>Flavobacteriales</taxon>
        <taxon>Flavobacteriaceae</taxon>
        <taxon>Flavobacterium</taxon>
    </lineage>
</organism>
<proteinExistence type="predicted"/>
<dbReference type="Pfam" id="PF20329">
    <property type="entry name" value="DUF6624"/>
    <property type="match status" value="1"/>
</dbReference>